<keyword evidence="3 4" id="KW-0418">Kinase</keyword>
<dbReference type="STRING" id="1291742.LOOC260_120020"/>
<dbReference type="KEGG" id="lho:LOOC260_120020"/>
<proteinExistence type="inferred from homology"/>
<dbReference type="SUPFAM" id="SSF110738">
    <property type="entry name" value="Glycerate kinase I"/>
    <property type="match status" value="1"/>
</dbReference>
<dbReference type="InterPro" id="IPR018197">
    <property type="entry name" value="Glycerate_kinase_RE-like"/>
</dbReference>
<dbReference type="Proteomes" id="UP000031620">
    <property type="component" value="Chromosome"/>
</dbReference>
<evidence type="ECO:0000256" key="1">
    <source>
        <dbReference type="ARBA" id="ARBA00006284"/>
    </source>
</evidence>
<dbReference type="PANTHER" id="PTHR21599:SF0">
    <property type="entry name" value="GLYCERATE KINASE"/>
    <property type="match status" value="1"/>
</dbReference>
<comment type="similarity">
    <text evidence="1 4">Belongs to the glycerate kinase type-1 family.</text>
</comment>
<gene>
    <name evidence="5" type="primary">glxK</name>
    <name evidence="5" type="ORF">LOOC260_120020</name>
</gene>
<dbReference type="Pfam" id="PF02595">
    <property type="entry name" value="Gly_kinase"/>
    <property type="match status" value="1"/>
</dbReference>
<dbReference type="EMBL" id="AP014680">
    <property type="protein sequence ID" value="BAP86508.1"/>
    <property type="molecule type" value="Genomic_DNA"/>
</dbReference>
<dbReference type="InterPro" id="IPR036129">
    <property type="entry name" value="Glycerate_kinase_sf"/>
</dbReference>
<dbReference type="GO" id="GO:0008887">
    <property type="term" value="F:glycerate kinase activity"/>
    <property type="evidence" value="ECO:0007669"/>
    <property type="project" value="UniProtKB-UniRule"/>
</dbReference>
<evidence type="ECO:0000313" key="6">
    <source>
        <dbReference type="Proteomes" id="UP000031620"/>
    </source>
</evidence>
<protein>
    <submittedName>
        <fullName evidence="5">Glycerate kinase</fullName>
    </submittedName>
</protein>
<evidence type="ECO:0000256" key="4">
    <source>
        <dbReference type="PIRNR" id="PIRNR006078"/>
    </source>
</evidence>
<name>A0A0A1GZS7_9LACO</name>
<dbReference type="Gene3D" id="3.40.50.10350">
    <property type="entry name" value="Glycerate kinase, domain 1"/>
    <property type="match status" value="1"/>
</dbReference>
<sequence length="381" mass="39368">MKFVIAPDSFKGGMTAKEAATAIQTGLERIYPNAEYVKVPMADGGEGTVQSLVDATNGKLVSASVTGPLATQVKANFGILGDQTTAVIEMAQASGIQYVNSHTHNPLVTTTFGTGELIIKALDYGAKTIILGIGGSATNDGGAGMAQALGVKLLDEANNDLAYGGGELGKLRYINDEQIDSRIKETNFIIASDVTNPLVGAEGASAVFGPQKGATDGMVKILDQNLTHYAKIIKEFLGKDLANYPGAGAAGGLGAGLLAFTPAKMQKGIDIVIKYSRLSEKAKNADIIFTGEGGIDFQTKFGKTPYGVAMATKKIAPDAPVIVVAGNVGSGVESLYSKDSIDAIFPIVPGVTTLPKAIKNGPANLANSAENIGRLIFSLKK</sequence>
<accession>A0A0A1GZS7</accession>
<dbReference type="InterPro" id="IPR018193">
    <property type="entry name" value="Glyc_kinase_flavodox-like_fold"/>
</dbReference>
<dbReference type="InterPro" id="IPR004381">
    <property type="entry name" value="Glycerate_kinase"/>
</dbReference>
<evidence type="ECO:0000256" key="3">
    <source>
        <dbReference type="ARBA" id="ARBA00022777"/>
    </source>
</evidence>
<dbReference type="PIRSF" id="PIRSF006078">
    <property type="entry name" value="GlxK"/>
    <property type="match status" value="1"/>
</dbReference>
<keyword evidence="2 4" id="KW-0808">Transferase</keyword>
<dbReference type="Gene3D" id="3.90.1510.10">
    <property type="entry name" value="Glycerate kinase, domain 2"/>
    <property type="match status" value="1"/>
</dbReference>
<reference evidence="5 6" key="1">
    <citation type="submission" date="2014-11" db="EMBL/GenBank/DDBJ databases">
        <title>Complete genome sequence and analysis of Lactobacillus hokkaidonensis LOOC260T.</title>
        <authorList>
            <person name="Tanizawa Y."/>
            <person name="Tohno M."/>
            <person name="Kaminuma E."/>
            <person name="Nakamura Y."/>
            <person name="Arita M."/>
        </authorList>
    </citation>
    <scope>NUCLEOTIDE SEQUENCE [LARGE SCALE GENOMIC DNA]</scope>
    <source>
        <strain evidence="5 6">LOOC260</strain>
    </source>
</reference>
<dbReference type="HOGENOM" id="CLU_028255_0_0_9"/>
<dbReference type="AlphaFoldDB" id="A0A0A1GZS7"/>
<organism evidence="5 6">
    <name type="scientific">Paucilactobacillus hokkaidonensis JCM 18461</name>
    <dbReference type="NCBI Taxonomy" id="1291742"/>
    <lineage>
        <taxon>Bacteria</taxon>
        <taxon>Bacillati</taxon>
        <taxon>Bacillota</taxon>
        <taxon>Bacilli</taxon>
        <taxon>Lactobacillales</taxon>
        <taxon>Lactobacillaceae</taxon>
        <taxon>Paucilactobacillus</taxon>
    </lineage>
</organism>
<dbReference type="NCBIfam" id="TIGR00045">
    <property type="entry name" value="glycerate kinase"/>
    <property type="match status" value="1"/>
</dbReference>
<dbReference type="RefSeq" id="WP_041094631.1">
    <property type="nucleotide sequence ID" value="NZ_AP014680.1"/>
</dbReference>
<evidence type="ECO:0000313" key="5">
    <source>
        <dbReference type="EMBL" id="BAP86508.1"/>
    </source>
</evidence>
<dbReference type="PANTHER" id="PTHR21599">
    <property type="entry name" value="GLYCERATE KINASE"/>
    <property type="match status" value="1"/>
</dbReference>
<dbReference type="GO" id="GO:0031388">
    <property type="term" value="P:organic acid phosphorylation"/>
    <property type="evidence" value="ECO:0007669"/>
    <property type="project" value="UniProtKB-UniRule"/>
</dbReference>
<evidence type="ECO:0000256" key="2">
    <source>
        <dbReference type="ARBA" id="ARBA00022679"/>
    </source>
</evidence>